<sequence>MTVEQIAPTLLDEFTPRFDFAFREHLLVQGRPEQTYRRFGELPGAFQRALDRTVPPRPRRCAPGFDEILTKGRWTVLASSPGEEVVLGAAGRFWTPFCDWQQVSAQEFATYSRRRRGTIAISIGHRPYGDELTLMTFEARATTTDTVAYRWADWYWQTVKPTARLVVREVLRRAGS</sequence>
<evidence type="ECO:0000313" key="1">
    <source>
        <dbReference type="EMBL" id="SFK59550.1"/>
    </source>
</evidence>
<keyword evidence="2" id="KW-1185">Reference proteome</keyword>
<dbReference type="Proteomes" id="UP000199025">
    <property type="component" value="Unassembled WGS sequence"/>
</dbReference>
<gene>
    <name evidence="1" type="ORF">SAMN05421835_12535</name>
</gene>
<reference evidence="1 2" key="1">
    <citation type="submission" date="2016-10" db="EMBL/GenBank/DDBJ databases">
        <authorList>
            <person name="de Groot N.N."/>
        </authorList>
    </citation>
    <scope>NUCLEOTIDE SEQUENCE [LARGE SCALE GENOMIC DNA]</scope>
    <source>
        <strain evidence="1 2">DSM 44468</strain>
    </source>
</reference>
<evidence type="ECO:0000313" key="2">
    <source>
        <dbReference type="Proteomes" id="UP000199025"/>
    </source>
</evidence>
<evidence type="ECO:0008006" key="3">
    <source>
        <dbReference type="Google" id="ProtNLM"/>
    </source>
</evidence>
<dbReference type="AlphaFoldDB" id="A0A1I4ATI5"/>
<organism evidence="1 2">
    <name type="scientific">Amycolatopsis sacchari</name>
    <dbReference type="NCBI Taxonomy" id="115433"/>
    <lineage>
        <taxon>Bacteria</taxon>
        <taxon>Bacillati</taxon>
        <taxon>Actinomycetota</taxon>
        <taxon>Actinomycetes</taxon>
        <taxon>Pseudonocardiales</taxon>
        <taxon>Pseudonocardiaceae</taxon>
        <taxon>Amycolatopsis</taxon>
    </lineage>
</organism>
<protein>
    <recommendedName>
        <fullName evidence="3">DUF1990 domain-containing protein</fullName>
    </recommendedName>
</protein>
<dbReference type="OrthoDB" id="5464833at2"/>
<dbReference type="EMBL" id="FORP01000025">
    <property type="protein sequence ID" value="SFK59550.1"/>
    <property type="molecule type" value="Genomic_DNA"/>
</dbReference>
<accession>A0A1I4ATI5</accession>
<proteinExistence type="predicted"/>
<dbReference type="RefSeq" id="WP_091514414.1">
    <property type="nucleotide sequence ID" value="NZ_CBDQZW010000030.1"/>
</dbReference>
<name>A0A1I4ATI5_9PSEU</name>